<gene>
    <name evidence="2" type="ORF">CAMP_LOCUS16978</name>
</gene>
<accession>A0A9P1IXY3</accession>
<feature type="compositionally biased region" description="Acidic residues" evidence="1">
    <location>
        <begin position="675"/>
        <end position="691"/>
    </location>
</feature>
<dbReference type="AlphaFoldDB" id="A0A9P1IXY3"/>
<dbReference type="EMBL" id="CANHGI010000006">
    <property type="protein sequence ID" value="CAI5454341.1"/>
    <property type="molecule type" value="Genomic_DNA"/>
</dbReference>
<reference evidence="2" key="1">
    <citation type="submission" date="2022-11" db="EMBL/GenBank/DDBJ databases">
        <authorList>
            <person name="Kikuchi T."/>
        </authorList>
    </citation>
    <scope>NUCLEOTIDE SEQUENCE</scope>
    <source>
        <strain evidence="2">PS1010</strain>
    </source>
</reference>
<protein>
    <submittedName>
        <fullName evidence="2">Uncharacterized protein</fullName>
    </submittedName>
</protein>
<name>A0A9P1IXY3_9PELO</name>
<feature type="compositionally biased region" description="Acidic residues" evidence="1">
    <location>
        <begin position="644"/>
        <end position="659"/>
    </location>
</feature>
<evidence type="ECO:0000256" key="1">
    <source>
        <dbReference type="SAM" id="MobiDB-lite"/>
    </source>
</evidence>
<keyword evidence="3" id="KW-1185">Reference proteome</keyword>
<dbReference type="Proteomes" id="UP001152747">
    <property type="component" value="Unassembled WGS sequence"/>
</dbReference>
<dbReference type="OrthoDB" id="5832385at2759"/>
<evidence type="ECO:0000313" key="3">
    <source>
        <dbReference type="Proteomes" id="UP001152747"/>
    </source>
</evidence>
<organism evidence="2 3">
    <name type="scientific">Caenorhabditis angaria</name>
    <dbReference type="NCBI Taxonomy" id="860376"/>
    <lineage>
        <taxon>Eukaryota</taxon>
        <taxon>Metazoa</taxon>
        <taxon>Ecdysozoa</taxon>
        <taxon>Nematoda</taxon>
        <taxon>Chromadorea</taxon>
        <taxon>Rhabditida</taxon>
        <taxon>Rhabditina</taxon>
        <taxon>Rhabditomorpha</taxon>
        <taxon>Rhabditoidea</taxon>
        <taxon>Rhabditidae</taxon>
        <taxon>Peloderinae</taxon>
        <taxon>Caenorhabditis</taxon>
    </lineage>
</organism>
<feature type="region of interest" description="Disordered" evidence="1">
    <location>
        <begin position="608"/>
        <end position="691"/>
    </location>
</feature>
<proteinExistence type="predicted"/>
<feature type="region of interest" description="Disordered" evidence="1">
    <location>
        <begin position="1"/>
        <end position="38"/>
    </location>
</feature>
<sequence>MGKSTTDSQVRKSSRKPVPKVFRDEYVPPSVPRKKNKKAKVVEAVIKEEEKDVPNLFVPEVPQPSTSAPQVKASQKTAMLKKIVKIEEGSKELADVFPQVSAKPQKYTPSVAVQKLRAMKSATPNLQPTNAMIKKIMSDVEAKEGGAPRFKAVKPDTETDVEEFIAPKIEPCIIVKNEEPEQEQEYEETDMIRRVPSKIAIHTGLRNTFGTNDPLLSRGSQAQRNPVLRKVVIKPLFNSRPPINLKMVRPEDIVGKINEQQGKPVASASDAGIGRLTYQKIANYGKASNAPIAKPNVFRPPIGPSQQKTLPLYPTKLVVRPKFVYDLNVKTVVPRLPNLSFEPPEKRIKLEPGEIPYPLKPDKDEPVTFQSVFGKKYAGVPMKGDVTKIYENEKLSVSNPVLFARLAQIVNFKKPPAKPKPEVKYGDEFPEILRPISDNPTAFARRAMQFVPYDSNTDDARPSGPVAVDKSSMINFEPSLTDALNNSNRKTVRVTFNGITQEVPDEINCHLCGMAMRLCMRKSKYRGEIREYPAYRCLRKGCQTFRAIRKILEPDYAIKRHLPPTINRANDRSYDPDYILNSLMEMPESRKKIYSQEVIDDVEEKLKEEAKPESLLDDELEPEQEEEDVEWSELPKTDANSDANDGDVIEDNEEETEDFASEHDSYESHNPMNDVEIDDDDVFEVEETTVD</sequence>
<evidence type="ECO:0000313" key="2">
    <source>
        <dbReference type="EMBL" id="CAI5454341.1"/>
    </source>
</evidence>
<comment type="caution">
    <text evidence="2">The sequence shown here is derived from an EMBL/GenBank/DDBJ whole genome shotgun (WGS) entry which is preliminary data.</text>
</comment>
<feature type="compositionally biased region" description="Acidic residues" evidence="1">
    <location>
        <begin position="615"/>
        <end position="631"/>
    </location>
</feature>